<keyword evidence="9" id="KW-1185">Reference proteome</keyword>
<keyword evidence="1" id="KW-0813">Transport</keyword>
<dbReference type="Proteomes" id="UP000233375">
    <property type="component" value="Unassembled WGS sequence"/>
</dbReference>
<protein>
    <submittedName>
        <fullName evidence="8">Glycerol-3-phosphate ABC transporter ATP-binding protein</fullName>
    </submittedName>
</protein>
<evidence type="ECO:0000256" key="5">
    <source>
        <dbReference type="ARBA" id="ARBA00022967"/>
    </source>
</evidence>
<dbReference type="InterPro" id="IPR003593">
    <property type="entry name" value="AAA+_ATPase"/>
</dbReference>
<evidence type="ECO:0000313" key="8">
    <source>
        <dbReference type="EMBL" id="PKG24673.1"/>
    </source>
</evidence>
<dbReference type="AlphaFoldDB" id="A0A2N0Z591"/>
<dbReference type="InterPro" id="IPR008995">
    <property type="entry name" value="Mo/tungstate-bd_C_term_dom"/>
</dbReference>
<dbReference type="InterPro" id="IPR003439">
    <property type="entry name" value="ABC_transporter-like_ATP-bd"/>
</dbReference>
<dbReference type="InterPro" id="IPR017871">
    <property type="entry name" value="ABC_transporter-like_CS"/>
</dbReference>
<dbReference type="InterPro" id="IPR013611">
    <property type="entry name" value="Transp-assoc_OB_typ2"/>
</dbReference>
<dbReference type="GO" id="GO:0016887">
    <property type="term" value="F:ATP hydrolysis activity"/>
    <property type="evidence" value="ECO:0007669"/>
    <property type="project" value="InterPro"/>
</dbReference>
<dbReference type="Gene3D" id="2.40.50.100">
    <property type="match status" value="1"/>
</dbReference>
<dbReference type="NCBIfam" id="NF008653">
    <property type="entry name" value="PRK11650.1"/>
    <property type="match status" value="1"/>
</dbReference>
<dbReference type="PROSITE" id="PS00211">
    <property type="entry name" value="ABC_TRANSPORTER_1"/>
    <property type="match status" value="1"/>
</dbReference>
<dbReference type="SMART" id="SM00382">
    <property type="entry name" value="AAA"/>
    <property type="match status" value="1"/>
</dbReference>
<evidence type="ECO:0000256" key="1">
    <source>
        <dbReference type="ARBA" id="ARBA00022448"/>
    </source>
</evidence>
<evidence type="ECO:0000313" key="9">
    <source>
        <dbReference type="Proteomes" id="UP000233375"/>
    </source>
</evidence>
<dbReference type="InterPro" id="IPR015855">
    <property type="entry name" value="ABC_transpr_MalK-like"/>
</dbReference>
<dbReference type="Pfam" id="PF00005">
    <property type="entry name" value="ABC_tran"/>
    <property type="match status" value="1"/>
</dbReference>
<dbReference type="CDD" id="cd03301">
    <property type="entry name" value="ABC_MalK_N"/>
    <property type="match status" value="1"/>
</dbReference>
<dbReference type="OrthoDB" id="9802264at2"/>
<proteinExistence type="predicted"/>
<feature type="domain" description="ABC transporter" evidence="7">
    <location>
        <begin position="4"/>
        <end position="235"/>
    </location>
</feature>
<evidence type="ECO:0000256" key="3">
    <source>
        <dbReference type="ARBA" id="ARBA00022741"/>
    </source>
</evidence>
<dbReference type="SUPFAM" id="SSF50331">
    <property type="entry name" value="MOP-like"/>
    <property type="match status" value="1"/>
</dbReference>
<dbReference type="PANTHER" id="PTHR43875:SF15">
    <property type="entry name" value="TREHALOSE IMPORT ATP-BINDING PROTEIN SUGC"/>
    <property type="match status" value="1"/>
</dbReference>
<gene>
    <name evidence="8" type="ORF">CWS01_05290</name>
</gene>
<keyword evidence="4 8" id="KW-0067">ATP-binding</keyword>
<keyword evidence="2" id="KW-1003">Cell membrane</keyword>
<dbReference type="Pfam" id="PF08402">
    <property type="entry name" value="TOBE_2"/>
    <property type="match status" value="1"/>
</dbReference>
<dbReference type="GO" id="GO:0008643">
    <property type="term" value="P:carbohydrate transport"/>
    <property type="evidence" value="ECO:0007669"/>
    <property type="project" value="InterPro"/>
</dbReference>
<dbReference type="PANTHER" id="PTHR43875">
    <property type="entry name" value="MALTODEXTRIN IMPORT ATP-BINDING PROTEIN MSMX"/>
    <property type="match status" value="1"/>
</dbReference>
<evidence type="ECO:0000256" key="2">
    <source>
        <dbReference type="ARBA" id="ARBA00022475"/>
    </source>
</evidence>
<dbReference type="SUPFAM" id="SSF52540">
    <property type="entry name" value="P-loop containing nucleoside triphosphate hydrolases"/>
    <property type="match status" value="1"/>
</dbReference>
<name>A0A2N0Z591_9BACI</name>
<keyword evidence="6" id="KW-0472">Membrane</keyword>
<organism evidence="8 9">
    <name type="scientific">Niallia nealsonii</name>
    <dbReference type="NCBI Taxonomy" id="115979"/>
    <lineage>
        <taxon>Bacteria</taxon>
        <taxon>Bacillati</taxon>
        <taxon>Bacillota</taxon>
        <taxon>Bacilli</taxon>
        <taxon>Bacillales</taxon>
        <taxon>Bacillaceae</taxon>
        <taxon>Niallia</taxon>
    </lineage>
</organism>
<evidence type="ECO:0000256" key="4">
    <source>
        <dbReference type="ARBA" id="ARBA00022840"/>
    </source>
</evidence>
<dbReference type="InterPro" id="IPR047641">
    <property type="entry name" value="ABC_transpr_MalK/UgpC-like"/>
</dbReference>
<dbReference type="InterPro" id="IPR027417">
    <property type="entry name" value="P-loop_NTPase"/>
</dbReference>
<sequence>MMQVELKQIKKSYNQKTEVIKGIDVKIEPGEFFVLVGPSGCGKSTLLRLIAGLEKITSGDLLIGEQYGNDLEPSKRNLSMVFQNYALYPHLSVEENIMFGLHVKKISKEEQKERCYQVAEMLGIVHYLKRKPKELSGGQRQRVALARAIVTHAPICLMDEPLSNLDAKLRTKMRSEIRQLQKKLGITMIYVTHDQTEAMTMADRMMILNEGEVQQLGKPLDLYNNPANVFVASFIGSPAMNLMTVDILHSTFRNGNWFFPISHEMMDRIGDRTDVIFGVRPEHIHVTKKEEGYPVEVANVEILGTETLINFVIAEGIQWIARCAGQLPLSIGDTIYIYIKSEDVFLFDKKSEEILSRKKVSVPIASLEAVK</sequence>
<dbReference type="InterPro" id="IPR012340">
    <property type="entry name" value="NA-bd_OB-fold"/>
</dbReference>
<accession>A0A2N0Z591</accession>
<evidence type="ECO:0000259" key="7">
    <source>
        <dbReference type="PROSITE" id="PS50893"/>
    </source>
</evidence>
<comment type="caution">
    <text evidence="8">The sequence shown here is derived from an EMBL/GenBank/DDBJ whole genome shotgun (WGS) entry which is preliminary data.</text>
</comment>
<dbReference type="PROSITE" id="PS50893">
    <property type="entry name" value="ABC_TRANSPORTER_2"/>
    <property type="match status" value="1"/>
</dbReference>
<dbReference type="GO" id="GO:0005524">
    <property type="term" value="F:ATP binding"/>
    <property type="evidence" value="ECO:0007669"/>
    <property type="project" value="UniProtKB-KW"/>
</dbReference>
<dbReference type="GO" id="GO:0055052">
    <property type="term" value="C:ATP-binding cassette (ABC) transporter complex, substrate-binding subunit-containing"/>
    <property type="evidence" value="ECO:0007669"/>
    <property type="project" value="TreeGrafter"/>
</dbReference>
<keyword evidence="3" id="KW-0547">Nucleotide-binding</keyword>
<evidence type="ECO:0000256" key="6">
    <source>
        <dbReference type="ARBA" id="ARBA00023136"/>
    </source>
</evidence>
<dbReference type="Gene3D" id="3.40.50.300">
    <property type="entry name" value="P-loop containing nucleotide triphosphate hydrolases"/>
    <property type="match status" value="1"/>
</dbReference>
<dbReference type="RefSeq" id="WP_101176076.1">
    <property type="nucleotide sequence ID" value="NZ_PISE01000011.1"/>
</dbReference>
<reference evidence="8 9" key="1">
    <citation type="journal article" date="2003" name="Int. J. Syst. Evol. Microbiol.">
        <title>Bacillus nealsonii sp. nov., isolated from a spacecraft-assembly facility, whose spores are gamma-radiation resistant.</title>
        <authorList>
            <person name="Venkateswaran K."/>
            <person name="Kempf M."/>
            <person name="Chen F."/>
            <person name="Satomi M."/>
            <person name="Nicholson W."/>
            <person name="Kern R."/>
        </authorList>
    </citation>
    <scope>NUCLEOTIDE SEQUENCE [LARGE SCALE GENOMIC DNA]</scope>
    <source>
        <strain evidence="8 9">FO-92</strain>
    </source>
</reference>
<keyword evidence="5" id="KW-1278">Translocase</keyword>
<dbReference type="FunFam" id="3.40.50.300:FF:000042">
    <property type="entry name" value="Maltose/maltodextrin ABC transporter, ATP-binding protein"/>
    <property type="match status" value="1"/>
</dbReference>
<dbReference type="Gene3D" id="2.40.50.140">
    <property type="entry name" value="Nucleic acid-binding proteins"/>
    <property type="match status" value="1"/>
</dbReference>
<dbReference type="GO" id="GO:0140359">
    <property type="term" value="F:ABC-type transporter activity"/>
    <property type="evidence" value="ECO:0007669"/>
    <property type="project" value="InterPro"/>
</dbReference>
<dbReference type="EMBL" id="PISE01000011">
    <property type="protein sequence ID" value="PKG24673.1"/>
    <property type="molecule type" value="Genomic_DNA"/>
</dbReference>